<reference evidence="1" key="1">
    <citation type="submission" date="2018-06" db="EMBL/GenBank/DDBJ databases">
        <authorList>
            <person name="Zhirakovskaya E."/>
        </authorList>
    </citation>
    <scope>NUCLEOTIDE SEQUENCE</scope>
</reference>
<proteinExistence type="predicted"/>
<gene>
    <name evidence="1" type="ORF">MNBD_GAMMA15-1813</name>
</gene>
<evidence type="ECO:0000313" key="1">
    <source>
        <dbReference type="EMBL" id="VAW74251.1"/>
    </source>
</evidence>
<dbReference type="Gene3D" id="3.40.50.2300">
    <property type="match status" value="2"/>
</dbReference>
<dbReference type="EMBL" id="UOFN01000030">
    <property type="protein sequence ID" value="VAW74251.1"/>
    <property type="molecule type" value="Genomic_DNA"/>
</dbReference>
<evidence type="ECO:0008006" key="2">
    <source>
        <dbReference type="Google" id="ProtNLM"/>
    </source>
</evidence>
<dbReference type="Pfam" id="PF04392">
    <property type="entry name" value="ABC_sub_bind"/>
    <property type="match status" value="1"/>
</dbReference>
<dbReference type="InterPro" id="IPR007487">
    <property type="entry name" value="ABC_transpt-TYRBP-like"/>
</dbReference>
<dbReference type="PANTHER" id="PTHR35271">
    <property type="entry name" value="ABC TRANSPORTER, SUBSTRATE-BINDING LIPOPROTEIN-RELATED"/>
    <property type="match status" value="1"/>
</dbReference>
<protein>
    <recommendedName>
        <fullName evidence="2">ABC transporter substrate-binding protein</fullName>
    </recommendedName>
</protein>
<accession>A0A3B0Y3H6</accession>
<organism evidence="1">
    <name type="scientific">hydrothermal vent metagenome</name>
    <dbReference type="NCBI Taxonomy" id="652676"/>
    <lineage>
        <taxon>unclassified sequences</taxon>
        <taxon>metagenomes</taxon>
        <taxon>ecological metagenomes</taxon>
    </lineage>
</organism>
<name>A0A3B0Y3H6_9ZZZZ</name>
<dbReference type="PANTHER" id="PTHR35271:SF1">
    <property type="entry name" value="ABC TRANSPORTER, SUBSTRATE-BINDING LIPOPROTEIN"/>
    <property type="match status" value="1"/>
</dbReference>
<sequence>MGVPTFRRMLQIYVFITLAISWPGAEAAKCLLIMSYHKGYAWNDGIEKGVEETLRGKCELKKFYMDTKRNTHPEFAKKKALEAKSLIEEYRPDIVIASDDNASRYLVSRYYKDSSLPFVFCGVNWTADEYGYPYRNVTGMVEVAPILPLLKIIKQTVNPALRGVYLSADVVTEHKDYVHYKKEYEKRNIRLTAYFVRTMDEWEEKYTLAQSADFIIVNNYAGIADWDARRAIRHVRNYSKTFTVTNYKWMMPYAMFALTKNAHEQGVWAARVALNILEGSAPYEIPVTVNKEWNMLVNPELLDIAGIEMNKRTLRRASRSW</sequence>
<dbReference type="AlphaFoldDB" id="A0A3B0Y3H6"/>